<accession>A0A392SDQ3</accession>
<organism evidence="1 2">
    <name type="scientific">Trifolium medium</name>
    <dbReference type="NCBI Taxonomy" id="97028"/>
    <lineage>
        <taxon>Eukaryota</taxon>
        <taxon>Viridiplantae</taxon>
        <taxon>Streptophyta</taxon>
        <taxon>Embryophyta</taxon>
        <taxon>Tracheophyta</taxon>
        <taxon>Spermatophyta</taxon>
        <taxon>Magnoliopsida</taxon>
        <taxon>eudicotyledons</taxon>
        <taxon>Gunneridae</taxon>
        <taxon>Pentapetalae</taxon>
        <taxon>rosids</taxon>
        <taxon>fabids</taxon>
        <taxon>Fabales</taxon>
        <taxon>Fabaceae</taxon>
        <taxon>Papilionoideae</taxon>
        <taxon>50 kb inversion clade</taxon>
        <taxon>NPAAA clade</taxon>
        <taxon>Hologalegina</taxon>
        <taxon>IRL clade</taxon>
        <taxon>Trifolieae</taxon>
        <taxon>Trifolium</taxon>
    </lineage>
</organism>
<protein>
    <submittedName>
        <fullName evidence="1">Uncharacterized protein</fullName>
    </submittedName>
</protein>
<comment type="caution">
    <text evidence="1">The sequence shown here is derived from an EMBL/GenBank/DDBJ whole genome shotgun (WGS) entry which is preliminary data.</text>
</comment>
<dbReference type="Proteomes" id="UP000265520">
    <property type="component" value="Unassembled WGS sequence"/>
</dbReference>
<dbReference type="EMBL" id="LXQA010359084">
    <property type="protein sequence ID" value="MCI46547.1"/>
    <property type="molecule type" value="Genomic_DNA"/>
</dbReference>
<reference evidence="1 2" key="1">
    <citation type="journal article" date="2018" name="Front. Plant Sci.">
        <title>Red Clover (Trifolium pratense) and Zigzag Clover (T. medium) - A Picture of Genomic Similarities and Differences.</title>
        <authorList>
            <person name="Dluhosova J."/>
            <person name="Istvanek J."/>
            <person name="Nedelnik J."/>
            <person name="Repkova J."/>
        </authorList>
    </citation>
    <scope>NUCLEOTIDE SEQUENCE [LARGE SCALE GENOMIC DNA]</scope>
    <source>
        <strain evidence="2">cv. 10/8</strain>
        <tissue evidence="1">Leaf</tissue>
    </source>
</reference>
<dbReference type="AlphaFoldDB" id="A0A392SDQ3"/>
<name>A0A392SDQ3_9FABA</name>
<keyword evidence="2" id="KW-1185">Reference proteome</keyword>
<sequence>MKFYHKKREILNLRPQTGSDEVAFEAEDEPVVIPQLKRLPPINPVPVVTVKAEPVFISRTTPDEVIDLGDDVVIFLVRYQ</sequence>
<proteinExistence type="predicted"/>
<evidence type="ECO:0000313" key="2">
    <source>
        <dbReference type="Proteomes" id="UP000265520"/>
    </source>
</evidence>
<evidence type="ECO:0000313" key="1">
    <source>
        <dbReference type="EMBL" id="MCI46547.1"/>
    </source>
</evidence>